<sequence length="66" mass="7566">MLNGKPITEVDRYYEVSITTTAVNYLKEANKKQLLNYFNVGSEAVNEFNEGFNIVGSIKINFVIFR</sequence>
<proteinExistence type="predicted"/>
<gene>
    <name evidence="1" type="ORF">EELLY_v1c02290</name>
</gene>
<reference evidence="1 2" key="1">
    <citation type="submission" date="2017-11" db="EMBL/GenBank/DDBJ databases">
        <title>Genome sequence of Entomoplasma ellychniae ELCN-1 (ATCC 43707).</title>
        <authorList>
            <person name="Lo W.-S."/>
            <person name="Gasparich G.E."/>
            <person name="Kuo C.-H."/>
        </authorList>
    </citation>
    <scope>NUCLEOTIDE SEQUENCE [LARGE SCALE GENOMIC DNA]</scope>
    <source>
        <strain evidence="1 2">ELCN-1</strain>
    </source>
</reference>
<evidence type="ECO:0000313" key="1">
    <source>
        <dbReference type="EMBL" id="PPE04549.1"/>
    </source>
</evidence>
<dbReference type="Proteomes" id="UP000239010">
    <property type="component" value="Unassembled WGS sequence"/>
</dbReference>
<protein>
    <submittedName>
        <fullName evidence="1">Uncharacterized protein</fullName>
    </submittedName>
</protein>
<organism evidence="1 2">
    <name type="scientific">Entomoplasma ellychniae</name>
    <dbReference type="NCBI Taxonomy" id="2114"/>
    <lineage>
        <taxon>Bacteria</taxon>
        <taxon>Bacillati</taxon>
        <taxon>Mycoplasmatota</taxon>
        <taxon>Mollicutes</taxon>
        <taxon>Entomoplasmatales</taxon>
        <taxon>Entomoplasmataceae</taxon>
        <taxon>Entomoplasma</taxon>
    </lineage>
</organism>
<evidence type="ECO:0000313" key="2">
    <source>
        <dbReference type="Proteomes" id="UP000239010"/>
    </source>
</evidence>
<comment type="caution">
    <text evidence="1">The sequence shown here is derived from an EMBL/GenBank/DDBJ whole genome shotgun (WGS) entry which is preliminary data.</text>
</comment>
<accession>A0A8E2QY19</accession>
<name>A0A8E2QY19_9MOLU</name>
<dbReference type="AlphaFoldDB" id="A0A8E2QY19"/>
<dbReference type="EMBL" id="PHND01000001">
    <property type="protein sequence ID" value="PPE04549.1"/>
    <property type="molecule type" value="Genomic_DNA"/>
</dbReference>
<dbReference type="RefSeq" id="WP_104205697.1">
    <property type="nucleotide sequence ID" value="NZ_PHND01000001.1"/>
</dbReference>
<keyword evidence="2" id="KW-1185">Reference proteome</keyword>